<protein>
    <submittedName>
        <fullName evidence="1">Uncharacterized protein</fullName>
    </submittedName>
</protein>
<comment type="caution">
    <text evidence="1">The sequence shown here is derived from an EMBL/GenBank/DDBJ whole genome shotgun (WGS) entry which is preliminary data.</text>
</comment>
<name>A0AAV7M7X2_PLEWA</name>
<evidence type="ECO:0000313" key="2">
    <source>
        <dbReference type="Proteomes" id="UP001066276"/>
    </source>
</evidence>
<dbReference type="AlphaFoldDB" id="A0AAV7M7X2"/>
<sequence length="52" mass="5537">SPSLLFPTQNPFPHLAILYLSAIITSGVWSCEEVDMLGTCASPEDLVSLIGC</sequence>
<accession>A0AAV7M7X2</accession>
<organism evidence="1 2">
    <name type="scientific">Pleurodeles waltl</name>
    <name type="common">Iberian ribbed newt</name>
    <dbReference type="NCBI Taxonomy" id="8319"/>
    <lineage>
        <taxon>Eukaryota</taxon>
        <taxon>Metazoa</taxon>
        <taxon>Chordata</taxon>
        <taxon>Craniata</taxon>
        <taxon>Vertebrata</taxon>
        <taxon>Euteleostomi</taxon>
        <taxon>Amphibia</taxon>
        <taxon>Batrachia</taxon>
        <taxon>Caudata</taxon>
        <taxon>Salamandroidea</taxon>
        <taxon>Salamandridae</taxon>
        <taxon>Pleurodelinae</taxon>
        <taxon>Pleurodeles</taxon>
    </lineage>
</organism>
<reference evidence="1" key="1">
    <citation type="journal article" date="2022" name="bioRxiv">
        <title>Sequencing and chromosome-scale assembly of the giantPleurodeles waltlgenome.</title>
        <authorList>
            <person name="Brown T."/>
            <person name="Elewa A."/>
            <person name="Iarovenko S."/>
            <person name="Subramanian E."/>
            <person name="Araus A.J."/>
            <person name="Petzold A."/>
            <person name="Susuki M."/>
            <person name="Suzuki K.-i.T."/>
            <person name="Hayashi T."/>
            <person name="Toyoda A."/>
            <person name="Oliveira C."/>
            <person name="Osipova E."/>
            <person name="Leigh N.D."/>
            <person name="Simon A."/>
            <person name="Yun M.H."/>
        </authorList>
    </citation>
    <scope>NUCLEOTIDE SEQUENCE</scope>
    <source>
        <strain evidence="1">20211129_DDA</strain>
        <tissue evidence="1">Liver</tissue>
    </source>
</reference>
<feature type="non-terminal residue" evidence="1">
    <location>
        <position position="1"/>
    </location>
</feature>
<dbReference type="EMBL" id="JANPWB010000014">
    <property type="protein sequence ID" value="KAJ1097228.1"/>
    <property type="molecule type" value="Genomic_DNA"/>
</dbReference>
<keyword evidence="2" id="KW-1185">Reference proteome</keyword>
<evidence type="ECO:0000313" key="1">
    <source>
        <dbReference type="EMBL" id="KAJ1097228.1"/>
    </source>
</evidence>
<proteinExistence type="predicted"/>
<gene>
    <name evidence="1" type="ORF">NDU88_002353</name>
</gene>
<dbReference type="Proteomes" id="UP001066276">
    <property type="component" value="Chromosome 10"/>
</dbReference>
<feature type="non-terminal residue" evidence="1">
    <location>
        <position position="52"/>
    </location>
</feature>